<evidence type="ECO:0000256" key="6">
    <source>
        <dbReference type="HAMAP-Rule" id="MF_00265"/>
    </source>
</evidence>
<dbReference type="STRING" id="554083.BKD30_14735"/>
<evidence type="ECO:0000256" key="1">
    <source>
        <dbReference type="ARBA" id="ARBA00022649"/>
    </source>
</evidence>
<dbReference type="NCBIfam" id="TIGR00028">
    <property type="entry name" value="Mtu_PIN_fam"/>
    <property type="match status" value="1"/>
</dbReference>
<dbReference type="Proteomes" id="UP000187085">
    <property type="component" value="Unassembled WGS sequence"/>
</dbReference>
<keyword evidence="3 6" id="KW-0479">Metal-binding</keyword>
<dbReference type="GO" id="GO:0016788">
    <property type="term" value="F:hydrolase activity, acting on ester bonds"/>
    <property type="evidence" value="ECO:0007669"/>
    <property type="project" value="InterPro"/>
</dbReference>
<accession>A0A1R1L6F1</accession>
<name>A0A1R1L6F1_9MICC</name>
<keyword evidence="5 6" id="KW-0460">Magnesium</keyword>
<dbReference type="InterPro" id="IPR022907">
    <property type="entry name" value="VapC_family"/>
</dbReference>
<feature type="binding site" evidence="6">
    <location>
        <position position="108"/>
    </location>
    <ligand>
        <name>Mg(2+)</name>
        <dbReference type="ChEBI" id="CHEBI:18420"/>
    </ligand>
</feature>
<dbReference type="InterPro" id="IPR029060">
    <property type="entry name" value="PIN-like_dom_sf"/>
</dbReference>
<dbReference type="EMBL" id="MRDE01000081">
    <property type="protein sequence ID" value="OMH23110.1"/>
    <property type="molecule type" value="Genomic_DNA"/>
</dbReference>
<gene>
    <name evidence="6" type="primary">vapC</name>
    <name evidence="8" type="ORF">BKD30_14735</name>
</gene>
<dbReference type="SUPFAM" id="SSF88723">
    <property type="entry name" value="PIN domain-like"/>
    <property type="match status" value="1"/>
</dbReference>
<evidence type="ECO:0000313" key="8">
    <source>
        <dbReference type="EMBL" id="OMH23110.1"/>
    </source>
</evidence>
<dbReference type="GO" id="GO:0004540">
    <property type="term" value="F:RNA nuclease activity"/>
    <property type="evidence" value="ECO:0007669"/>
    <property type="project" value="InterPro"/>
</dbReference>
<evidence type="ECO:0000259" key="7">
    <source>
        <dbReference type="Pfam" id="PF01850"/>
    </source>
</evidence>
<dbReference type="OrthoDB" id="556169at2"/>
<organism evidence="8 9">
    <name type="scientific">Tersicoccus phoenicis</name>
    <dbReference type="NCBI Taxonomy" id="554083"/>
    <lineage>
        <taxon>Bacteria</taxon>
        <taxon>Bacillati</taxon>
        <taxon>Actinomycetota</taxon>
        <taxon>Actinomycetes</taxon>
        <taxon>Micrococcales</taxon>
        <taxon>Micrococcaceae</taxon>
        <taxon>Tersicoccus</taxon>
    </lineage>
</organism>
<keyword evidence="4 6" id="KW-0378">Hydrolase</keyword>
<keyword evidence="2 6" id="KW-0540">Nuclease</keyword>
<dbReference type="EC" id="3.1.-.-" evidence="6"/>
<comment type="function">
    <text evidence="6">Toxic component of a toxin-antitoxin (TA) system. An RNase.</text>
</comment>
<proteinExistence type="inferred from homology"/>
<dbReference type="Pfam" id="PF01850">
    <property type="entry name" value="PIN"/>
    <property type="match status" value="1"/>
</dbReference>
<comment type="caution">
    <text evidence="8">The sequence shown here is derived from an EMBL/GenBank/DDBJ whole genome shotgun (WGS) entry which is preliminary data.</text>
</comment>
<dbReference type="InterPro" id="IPR002716">
    <property type="entry name" value="PIN_dom"/>
</dbReference>
<dbReference type="HAMAP" id="MF_00265">
    <property type="entry name" value="VapC_Nob1"/>
    <property type="match status" value="1"/>
</dbReference>
<dbReference type="AlphaFoldDB" id="A0A1R1L6F1"/>
<keyword evidence="9" id="KW-1185">Reference proteome</keyword>
<keyword evidence="1 6" id="KW-1277">Toxin-antitoxin system</keyword>
<evidence type="ECO:0000256" key="5">
    <source>
        <dbReference type="ARBA" id="ARBA00022842"/>
    </source>
</evidence>
<evidence type="ECO:0000313" key="9">
    <source>
        <dbReference type="Proteomes" id="UP000187085"/>
    </source>
</evidence>
<dbReference type="GO" id="GO:0045926">
    <property type="term" value="P:negative regulation of growth"/>
    <property type="evidence" value="ECO:0007669"/>
    <property type="project" value="UniProtKB-ARBA"/>
</dbReference>
<evidence type="ECO:0000256" key="3">
    <source>
        <dbReference type="ARBA" id="ARBA00022723"/>
    </source>
</evidence>
<protein>
    <recommendedName>
        <fullName evidence="6">Ribonuclease VapC</fullName>
        <shortName evidence="6">RNase VapC</shortName>
        <ecNumber evidence="6">3.1.-.-</ecNumber>
    </recommendedName>
    <alternativeName>
        <fullName evidence="6">Toxin VapC</fullName>
    </alternativeName>
</protein>
<feature type="domain" description="PIN" evidence="7">
    <location>
        <begin position="3"/>
        <end position="133"/>
    </location>
</feature>
<sequence length="142" mass="15524">MKLVDANVLLYSVHENAQHHTSSKAWLDDALSGTETVLIPWVSVLAFLRLSTHPSVFERPLDIGTALTVIDGWYGRPNVLVPEADARHVARMRELLGPTGSGGNLVNDAYLAALALQFNATVVTSDNDFGRFGGVRWEMPPQ</sequence>
<evidence type="ECO:0000256" key="2">
    <source>
        <dbReference type="ARBA" id="ARBA00022722"/>
    </source>
</evidence>
<dbReference type="GO" id="GO:0000287">
    <property type="term" value="F:magnesium ion binding"/>
    <property type="evidence" value="ECO:0007669"/>
    <property type="project" value="UniProtKB-UniRule"/>
</dbReference>
<dbReference type="InterPro" id="IPR006226">
    <property type="entry name" value="Mtu_PIN"/>
</dbReference>
<keyword evidence="6" id="KW-0800">Toxin</keyword>
<dbReference type="Gene3D" id="3.40.50.1010">
    <property type="entry name" value="5'-nuclease"/>
    <property type="match status" value="1"/>
</dbReference>
<evidence type="ECO:0000256" key="4">
    <source>
        <dbReference type="ARBA" id="ARBA00022801"/>
    </source>
</evidence>
<comment type="similarity">
    <text evidence="6">Belongs to the PINc/VapC protein family.</text>
</comment>
<reference evidence="8 9" key="1">
    <citation type="submission" date="2016-12" db="EMBL/GenBank/DDBJ databases">
        <title>Draft genome of Tersicoccus phoenicis 1P05MA.</title>
        <authorList>
            <person name="Nakajima Y."/>
            <person name="Yoshizawa S."/>
            <person name="Nakamura K."/>
            <person name="Ogura Y."/>
            <person name="Hayashi T."/>
            <person name="Kogure K."/>
        </authorList>
    </citation>
    <scope>NUCLEOTIDE SEQUENCE [LARGE SCALE GENOMIC DNA]</scope>
    <source>
        <strain evidence="8 9">1p05MA</strain>
    </source>
</reference>
<dbReference type="RefSeq" id="WP_076705791.1">
    <property type="nucleotide sequence ID" value="NZ_MRDE01000081.1"/>
</dbReference>
<comment type="cofactor">
    <cofactor evidence="6">
        <name>Mg(2+)</name>
        <dbReference type="ChEBI" id="CHEBI:18420"/>
    </cofactor>
</comment>
<feature type="binding site" evidence="6">
    <location>
        <position position="5"/>
    </location>
    <ligand>
        <name>Mg(2+)</name>
        <dbReference type="ChEBI" id="CHEBI:18420"/>
    </ligand>
</feature>
<dbReference type="GO" id="GO:0090729">
    <property type="term" value="F:toxin activity"/>
    <property type="evidence" value="ECO:0007669"/>
    <property type="project" value="UniProtKB-KW"/>
</dbReference>